<dbReference type="HOGENOM" id="CLU_2026057_0_0_1"/>
<protein>
    <submittedName>
        <fullName evidence="2">Uncharacterized protein</fullName>
    </submittedName>
</protein>
<reference evidence="3" key="1">
    <citation type="submission" date="2009-05" db="EMBL/GenBank/DDBJ databases">
        <title>The genome sequence of Ajellomyces capsulatus strain H143.</title>
        <authorList>
            <person name="Champion M."/>
            <person name="Cuomo C.A."/>
            <person name="Ma L.-J."/>
            <person name="Henn M.R."/>
            <person name="Sil A."/>
            <person name="Goldman B."/>
            <person name="Young S.K."/>
            <person name="Kodira C.D."/>
            <person name="Zeng Q."/>
            <person name="Koehrsen M."/>
            <person name="Alvarado L."/>
            <person name="Berlin A.M."/>
            <person name="Borenstein D."/>
            <person name="Chen Z."/>
            <person name="Engels R."/>
            <person name="Freedman E."/>
            <person name="Gellesch M."/>
            <person name="Goldberg J."/>
            <person name="Griggs A."/>
            <person name="Gujja S."/>
            <person name="Heiman D.I."/>
            <person name="Hepburn T.A."/>
            <person name="Howarth C."/>
            <person name="Jen D."/>
            <person name="Larson L."/>
            <person name="Lewis B."/>
            <person name="Mehta T."/>
            <person name="Park D."/>
            <person name="Pearson M."/>
            <person name="Roberts A."/>
            <person name="Saif S."/>
            <person name="Shea T.D."/>
            <person name="Shenoy N."/>
            <person name="Sisk P."/>
            <person name="Stolte C."/>
            <person name="Sykes S."/>
            <person name="Walk T."/>
            <person name="White J."/>
            <person name="Yandava C."/>
            <person name="Klein B."/>
            <person name="McEwen J.G."/>
            <person name="Puccia R."/>
            <person name="Goldman G.H."/>
            <person name="Felipe M.S."/>
            <person name="Nino-Vega G."/>
            <person name="San-Blas G."/>
            <person name="Taylor J.W."/>
            <person name="Mendoza L."/>
            <person name="Galagan J.E."/>
            <person name="Nusbaum C."/>
            <person name="Birren B.W."/>
        </authorList>
    </citation>
    <scope>NUCLEOTIDE SEQUENCE [LARGE SCALE GENOMIC DNA]</scope>
    <source>
        <strain evidence="3">H143</strain>
    </source>
</reference>
<evidence type="ECO:0000313" key="2">
    <source>
        <dbReference type="EMBL" id="EER43777.1"/>
    </source>
</evidence>
<dbReference type="AlphaFoldDB" id="C6H5V6"/>
<dbReference type="Proteomes" id="UP000002624">
    <property type="component" value="Unassembled WGS sequence"/>
</dbReference>
<accession>C6H5V6</accession>
<dbReference type="VEuPathDB" id="FungiDB:HCDG_01807"/>
<name>C6H5V6_AJECH</name>
<organism evidence="2 3">
    <name type="scientific">Ajellomyces capsulatus (strain H143)</name>
    <name type="common">Darling's disease fungus</name>
    <name type="synonym">Histoplasma capsulatum</name>
    <dbReference type="NCBI Taxonomy" id="544712"/>
    <lineage>
        <taxon>Eukaryota</taxon>
        <taxon>Fungi</taxon>
        <taxon>Dikarya</taxon>
        <taxon>Ascomycota</taxon>
        <taxon>Pezizomycotina</taxon>
        <taxon>Eurotiomycetes</taxon>
        <taxon>Eurotiomycetidae</taxon>
        <taxon>Onygenales</taxon>
        <taxon>Ajellomycetaceae</taxon>
        <taxon>Histoplasma</taxon>
    </lineage>
</organism>
<feature type="region of interest" description="Disordered" evidence="1">
    <location>
        <begin position="86"/>
        <end position="122"/>
    </location>
</feature>
<sequence>MSFFCPVPAFQEDVSYGLRSVAALALIGVGLIDGVEVSTEADLACPHLAHVQRSNKGFLHRPKRVWFEDRITKAYISAHNGVVPTREEYRPQGSNAHKGVVPTREYRPQGSNAHKGVVPTRE</sequence>
<gene>
    <name evidence="2" type="ORF">HCDG_01807</name>
</gene>
<evidence type="ECO:0000256" key="1">
    <source>
        <dbReference type="SAM" id="MobiDB-lite"/>
    </source>
</evidence>
<evidence type="ECO:0000313" key="3">
    <source>
        <dbReference type="Proteomes" id="UP000002624"/>
    </source>
</evidence>
<dbReference type="EMBL" id="GG692420">
    <property type="protein sequence ID" value="EER43777.1"/>
    <property type="molecule type" value="Genomic_DNA"/>
</dbReference>
<proteinExistence type="predicted"/>